<comment type="caution">
    <text evidence="1">The sequence shown here is derived from an EMBL/GenBank/DDBJ whole genome shotgun (WGS) entry which is preliminary data.</text>
</comment>
<gene>
    <name evidence="1" type="ORF">E2C01_011982</name>
</gene>
<evidence type="ECO:0000313" key="1">
    <source>
        <dbReference type="EMBL" id="MPC19076.1"/>
    </source>
</evidence>
<dbReference type="EMBL" id="VSRR010000736">
    <property type="protein sequence ID" value="MPC19076.1"/>
    <property type="molecule type" value="Genomic_DNA"/>
</dbReference>
<evidence type="ECO:0000313" key="2">
    <source>
        <dbReference type="Proteomes" id="UP000324222"/>
    </source>
</evidence>
<keyword evidence="2" id="KW-1185">Reference proteome</keyword>
<accession>A0A5B7DDB0</accession>
<proteinExistence type="predicted"/>
<name>A0A5B7DDB0_PORTR</name>
<reference evidence="1 2" key="1">
    <citation type="submission" date="2019-05" db="EMBL/GenBank/DDBJ databases">
        <title>Another draft genome of Portunus trituberculatus and its Hox gene families provides insights of decapod evolution.</title>
        <authorList>
            <person name="Jeong J.-H."/>
            <person name="Song I."/>
            <person name="Kim S."/>
            <person name="Choi T."/>
            <person name="Kim D."/>
            <person name="Ryu S."/>
            <person name="Kim W."/>
        </authorList>
    </citation>
    <scope>NUCLEOTIDE SEQUENCE [LARGE SCALE GENOMIC DNA]</scope>
    <source>
        <tissue evidence="1">Muscle</tissue>
    </source>
</reference>
<protein>
    <submittedName>
        <fullName evidence="1">Uncharacterized protein</fullName>
    </submittedName>
</protein>
<sequence length="79" mass="8791">MLRERGTLDWGGGEECYERVGWVVGGGWSVVGHFGSLGTKHYRGLRALKRIGQPDWNITRLYGRFTHQALVAGMAAASW</sequence>
<dbReference type="AlphaFoldDB" id="A0A5B7DDB0"/>
<dbReference type="Proteomes" id="UP000324222">
    <property type="component" value="Unassembled WGS sequence"/>
</dbReference>
<organism evidence="1 2">
    <name type="scientific">Portunus trituberculatus</name>
    <name type="common">Swimming crab</name>
    <name type="synonym">Neptunus trituberculatus</name>
    <dbReference type="NCBI Taxonomy" id="210409"/>
    <lineage>
        <taxon>Eukaryota</taxon>
        <taxon>Metazoa</taxon>
        <taxon>Ecdysozoa</taxon>
        <taxon>Arthropoda</taxon>
        <taxon>Crustacea</taxon>
        <taxon>Multicrustacea</taxon>
        <taxon>Malacostraca</taxon>
        <taxon>Eumalacostraca</taxon>
        <taxon>Eucarida</taxon>
        <taxon>Decapoda</taxon>
        <taxon>Pleocyemata</taxon>
        <taxon>Brachyura</taxon>
        <taxon>Eubrachyura</taxon>
        <taxon>Portunoidea</taxon>
        <taxon>Portunidae</taxon>
        <taxon>Portuninae</taxon>
        <taxon>Portunus</taxon>
    </lineage>
</organism>